<evidence type="ECO:0000259" key="7">
    <source>
        <dbReference type="PROSITE" id="PS50850"/>
    </source>
</evidence>
<gene>
    <name evidence="8" type="ORF">GCM10009097_42220</name>
</gene>
<name>A0ABN1CJC4_9BURK</name>
<keyword evidence="5 6" id="KW-0472">Membrane</keyword>
<feature type="transmembrane region" description="Helical" evidence="6">
    <location>
        <begin position="383"/>
        <end position="402"/>
    </location>
</feature>
<dbReference type="PROSITE" id="PS50850">
    <property type="entry name" value="MFS"/>
    <property type="match status" value="1"/>
</dbReference>
<evidence type="ECO:0000313" key="9">
    <source>
        <dbReference type="Proteomes" id="UP001501706"/>
    </source>
</evidence>
<keyword evidence="4 6" id="KW-1133">Transmembrane helix</keyword>
<keyword evidence="3 6" id="KW-0812">Transmembrane</keyword>
<dbReference type="PANTHER" id="PTHR43124">
    <property type="entry name" value="PURINE EFFLUX PUMP PBUE"/>
    <property type="match status" value="1"/>
</dbReference>
<dbReference type="CDD" id="cd17324">
    <property type="entry name" value="MFS_NepI_like"/>
    <property type="match status" value="1"/>
</dbReference>
<evidence type="ECO:0000256" key="6">
    <source>
        <dbReference type="SAM" id="Phobius"/>
    </source>
</evidence>
<feature type="transmembrane region" description="Helical" evidence="6">
    <location>
        <begin position="317"/>
        <end position="333"/>
    </location>
</feature>
<sequence length="410" mass="41208">MASLLAEFFIMTRSASSSVSALPGQGLGSVAILALGTFAVGTDAFIVSGFLPSIAQSLQASNSMTGLSVTVFAGTYALLAPVLATVTAPWSRNRVLVGALAVLALANLLSALAPDIWTLLASRALAAVGAAAYTPTATAAGGALVRPELRARAFSLVTGGLTVATALGVPLGNLVSQWFGWRTALGMVAALAALACVGVALIMPALPGQARSSLRARLAVLRRPAVAWVLPLTVVGMTACYIVYAYSVPALQALGIADGHIGAMLLCYGVGAVLGNLLAGYGTDRWGPTPVSVTAYVAMAASFAIMAWLAVAGAGHEVAVGLLVLVWGMSSWGQTPPQQLRLTNAAPQEAPLVVALNASCIYLGIALGTALGAGLLAHGAVSGFAVSALVALAALGFVAGLARKESPRPR</sequence>
<feature type="transmembrane region" description="Helical" evidence="6">
    <location>
        <begin position="354"/>
        <end position="377"/>
    </location>
</feature>
<feature type="transmembrane region" description="Helical" evidence="6">
    <location>
        <begin position="63"/>
        <end position="83"/>
    </location>
</feature>
<feature type="transmembrane region" description="Helical" evidence="6">
    <location>
        <begin position="184"/>
        <end position="206"/>
    </location>
</feature>
<evidence type="ECO:0000256" key="2">
    <source>
        <dbReference type="ARBA" id="ARBA00022475"/>
    </source>
</evidence>
<reference evidence="8 9" key="1">
    <citation type="journal article" date="2019" name="Int. J. Syst. Evol. Microbiol.">
        <title>The Global Catalogue of Microorganisms (GCM) 10K type strain sequencing project: providing services to taxonomists for standard genome sequencing and annotation.</title>
        <authorList>
            <consortium name="The Broad Institute Genomics Platform"/>
            <consortium name="The Broad Institute Genome Sequencing Center for Infectious Disease"/>
            <person name="Wu L."/>
            <person name="Ma J."/>
        </authorList>
    </citation>
    <scope>NUCLEOTIDE SEQUENCE [LARGE SCALE GENOMIC DNA]</scope>
    <source>
        <strain evidence="8 9">JCM 14330</strain>
    </source>
</reference>
<dbReference type="SUPFAM" id="SSF103473">
    <property type="entry name" value="MFS general substrate transporter"/>
    <property type="match status" value="1"/>
</dbReference>
<dbReference type="RefSeq" id="WP_243724399.1">
    <property type="nucleotide sequence ID" value="NZ_BAAAEN010000019.1"/>
</dbReference>
<dbReference type="InterPro" id="IPR050189">
    <property type="entry name" value="MFS_Efflux_Transporters"/>
</dbReference>
<feature type="transmembrane region" description="Helical" evidence="6">
    <location>
        <begin position="226"/>
        <end position="247"/>
    </location>
</feature>
<keyword evidence="2" id="KW-1003">Cell membrane</keyword>
<evidence type="ECO:0000256" key="4">
    <source>
        <dbReference type="ARBA" id="ARBA00022989"/>
    </source>
</evidence>
<feature type="transmembrane region" description="Helical" evidence="6">
    <location>
        <begin position="95"/>
        <end position="113"/>
    </location>
</feature>
<comment type="subcellular location">
    <subcellularLocation>
        <location evidence="1">Cell membrane</location>
        <topology evidence="1">Multi-pass membrane protein</topology>
    </subcellularLocation>
</comment>
<keyword evidence="9" id="KW-1185">Reference proteome</keyword>
<accession>A0ABN1CJC4</accession>
<feature type="transmembrane region" description="Helical" evidence="6">
    <location>
        <begin position="153"/>
        <end position="172"/>
    </location>
</feature>
<dbReference type="Proteomes" id="UP001501706">
    <property type="component" value="Unassembled WGS sequence"/>
</dbReference>
<dbReference type="Pfam" id="PF07690">
    <property type="entry name" value="MFS_1"/>
    <property type="match status" value="1"/>
</dbReference>
<proteinExistence type="predicted"/>
<evidence type="ECO:0000256" key="1">
    <source>
        <dbReference type="ARBA" id="ARBA00004651"/>
    </source>
</evidence>
<comment type="caution">
    <text evidence="8">The sequence shown here is derived from an EMBL/GenBank/DDBJ whole genome shotgun (WGS) entry which is preliminary data.</text>
</comment>
<feature type="transmembrane region" description="Helical" evidence="6">
    <location>
        <begin position="259"/>
        <end position="281"/>
    </location>
</feature>
<feature type="transmembrane region" description="Helical" evidence="6">
    <location>
        <begin position="31"/>
        <end position="51"/>
    </location>
</feature>
<feature type="transmembrane region" description="Helical" evidence="6">
    <location>
        <begin position="293"/>
        <end position="311"/>
    </location>
</feature>
<dbReference type="Gene3D" id="1.20.1250.20">
    <property type="entry name" value="MFS general substrate transporter like domains"/>
    <property type="match status" value="2"/>
</dbReference>
<dbReference type="EMBL" id="BAAAEN010000019">
    <property type="protein sequence ID" value="GAA0520244.1"/>
    <property type="molecule type" value="Genomic_DNA"/>
</dbReference>
<protein>
    <submittedName>
        <fullName evidence="8">MFS transporter</fullName>
    </submittedName>
</protein>
<dbReference type="InterPro" id="IPR011701">
    <property type="entry name" value="MFS"/>
</dbReference>
<dbReference type="PANTHER" id="PTHR43124:SF10">
    <property type="entry name" value="PURINE EFFLUX PUMP PBUE"/>
    <property type="match status" value="1"/>
</dbReference>
<organism evidence="8 9">
    <name type="scientific">Pigmentiphaga daeguensis</name>
    <dbReference type="NCBI Taxonomy" id="414049"/>
    <lineage>
        <taxon>Bacteria</taxon>
        <taxon>Pseudomonadati</taxon>
        <taxon>Pseudomonadota</taxon>
        <taxon>Betaproteobacteria</taxon>
        <taxon>Burkholderiales</taxon>
        <taxon>Alcaligenaceae</taxon>
        <taxon>Pigmentiphaga</taxon>
    </lineage>
</organism>
<dbReference type="InterPro" id="IPR020846">
    <property type="entry name" value="MFS_dom"/>
</dbReference>
<evidence type="ECO:0000256" key="3">
    <source>
        <dbReference type="ARBA" id="ARBA00022692"/>
    </source>
</evidence>
<evidence type="ECO:0000313" key="8">
    <source>
        <dbReference type="EMBL" id="GAA0520244.1"/>
    </source>
</evidence>
<evidence type="ECO:0000256" key="5">
    <source>
        <dbReference type="ARBA" id="ARBA00023136"/>
    </source>
</evidence>
<dbReference type="InterPro" id="IPR036259">
    <property type="entry name" value="MFS_trans_sf"/>
</dbReference>
<feature type="domain" description="Major facilitator superfamily (MFS) profile" evidence="7">
    <location>
        <begin position="29"/>
        <end position="406"/>
    </location>
</feature>